<protein>
    <submittedName>
        <fullName evidence="2">Uncharacterized protein</fullName>
    </submittedName>
</protein>
<feature type="region of interest" description="Disordered" evidence="1">
    <location>
        <begin position="42"/>
        <end position="69"/>
    </location>
</feature>
<dbReference type="AlphaFoldDB" id="A0A699KNZ6"/>
<accession>A0A699KNZ6</accession>
<reference evidence="2" key="1">
    <citation type="journal article" date="2019" name="Sci. Rep.">
        <title>Draft genome of Tanacetum cinerariifolium, the natural source of mosquito coil.</title>
        <authorList>
            <person name="Yamashiro T."/>
            <person name="Shiraishi A."/>
            <person name="Satake H."/>
            <person name="Nakayama K."/>
        </authorList>
    </citation>
    <scope>NUCLEOTIDE SEQUENCE</scope>
</reference>
<proteinExistence type="predicted"/>
<organism evidence="2">
    <name type="scientific">Tanacetum cinerariifolium</name>
    <name type="common">Dalmatian daisy</name>
    <name type="synonym">Chrysanthemum cinerariifolium</name>
    <dbReference type="NCBI Taxonomy" id="118510"/>
    <lineage>
        <taxon>Eukaryota</taxon>
        <taxon>Viridiplantae</taxon>
        <taxon>Streptophyta</taxon>
        <taxon>Embryophyta</taxon>
        <taxon>Tracheophyta</taxon>
        <taxon>Spermatophyta</taxon>
        <taxon>Magnoliopsida</taxon>
        <taxon>eudicotyledons</taxon>
        <taxon>Gunneridae</taxon>
        <taxon>Pentapetalae</taxon>
        <taxon>asterids</taxon>
        <taxon>campanulids</taxon>
        <taxon>Asterales</taxon>
        <taxon>Asteraceae</taxon>
        <taxon>Asteroideae</taxon>
        <taxon>Anthemideae</taxon>
        <taxon>Anthemidinae</taxon>
        <taxon>Tanacetum</taxon>
    </lineage>
</organism>
<evidence type="ECO:0000256" key="1">
    <source>
        <dbReference type="SAM" id="MobiDB-lite"/>
    </source>
</evidence>
<evidence type="ECO:0000313" key="2">
    <source>
        <dbReference type="EMBL" id="GFB04084.1"/>
    </source>
</evidence>
<gene>
    <name evidence="2" type="ORF">Tci_676055</name>
</gene>
<name>A0A699KNZ6_TANCI</name>
<dbReference type="EMBL" id="BKCJ010539295">
    <property type="protein sequence ID" value="GFB04084.1"/>
    <property type="molecule type" value="Genomic_DNA"/>
</dbReference>
<sequence length="230" mass="24960">MTHPNPQRHVVPTPVLTKSKLVPITAARPVTVVVPNTHVTRPRPAKNVVTKPHAPPRRHINRSQSPKPNTFSLKVTAAKAHMVNVVKGNWVRKVNVVKGTKGNWVWKPKCTVLDYVSRLLSASMTLKQFDYTDALGRFNDSAGSDLATLARTDLVTQEGTDLVTQEGTNLVTQAGTNLVTQAGTDLVTQAGTNLVTQAGTDLVTSTGTDLVNPAGTDLDYFSDNRSRLFF</sequence>
<comment type="caution">
    <text evidence="2">The sequence shown here is derived from an EMBL/GenBank/DDBJ whole genome shotgun (WGS) entry which is preliminary data.</text>
</comment>